<dbReference type="OMA" id="TWHELIT"/>
<dbReference type="EnsemblMetazoa" id="SMAR006958-RA">
    <property type="protein sequence ID" value="SMAR006958-PA"/>
    <property type="gene ID" value="SMAR006958"/>
</dbReference>
<dbReference type="STRING" id="126957.T1J0B4"/>
<keyword evidence="4" id="KW-0175">Coiled coil</keyword>
<reference evidence="5" key="2">
    <citation type="submission" date="2015-02" db="UniProtKB">
        <authorList>
            <consortium name="EnsemblMetazoa"/>
        </authorList>
    </citation>
    <scope>IDENTIFICATION</scope>
</reference>
<keyword evidence="3" id="KW-0969">Cilium</keyword>
<dbReference type="HOGENOM" id="CLU_695071_0_0_1"/>
<dbReference type="GO" id="GO:0060294">
    <property type="term" value="P:cilium movement involved in cell motility"/>
    <property type="evidence" value="ECO:0007669"/>
    <property type="project" value="UniProtKB-UniRule"/>
</dbReference>
<protein>
    <recommendedName>
        <fullName evidence="3">Tektin</fullName>
    </recommendedName>
</protein>
<comment type="similarity">
    <text evidence="1 3">Belongs to the tektin family.</text>
</comment>
<accession>T1J0B4</accession>
<dbReference type="PANTHER" id="PTHR19960:SF7">
    <property type="entry name" value="TEKTIN"/>
    <property type="match status" value="1"/>
</dbReference>
<dbReference type="PhylomeDB" id="T1J0B4"/>
<dbReference type="GO" id="GO:0015630">
    <property type="term" value="C:microtubule cytoskeleton"/>
    <property type="evidence" value="ECO:0007669"/>
    <property type="project" value="UniProtKB-UniRule"/>
</dbReference>
<evidence type="ECO:0000256" key="2">
    <source>
        <dbReference type="ARBA" id="ARBA00022490"/>
    </source>
</evidence>
<feature type="coiled-coil region" evidence="4">
    <location>
        <begin position="265"/>
        <end position="313"/>
    </location>
</feature>
<organism evidence="5 6">
    <name type="scientific">Strigamia maritima</name>
    <name type="common">European centipede</name>
    <name type="synonym">Geophilus maritimus</name>
    <dbReference type="NCBI Taxonomy" id="126957"/>
    <lineage>
        <taxon>Eukaryota</taxon>
        <taxon>Metazoa</taxon>
        <taxon>Ecdysozoa</taxon>
        <taxon>Arthropoda</taxon>
        <taxon>Myriapoda</taxon>
        <taxon>Chilopoda</taxon>
        <taxon>Pleurostigmophora</taxon>
        <taxon>Geophilomorpha</taxon>
        <taxon>Linotaeniidae</taxon>
        <taxon>Strigamia</taxon>
    </lineage>
</organism>
<keyword evidence="3" id="KW-0282">Flagellum</keyword>
<evidence type="ECO:0000313" key="6">
    <source>
        <dbReference type="Proteomes" id="UP000014500"/>
    </source>
</evidence>
<dbReference type="Pfam" id="PF03148">
    <property type="entry name" value="Tektin"/>
    <property type="match status" value="1"/>
</dbReference>
<proteinExistence type="inferred from homology"/>
<evidence type="ECO:0000256" key="3">
    <source>
        <dbReference type="RuleBase" id="RU367040"/>
    </source>
</evidence>
<dbReference type="PANTHER" id="PTHR19960">
    <property type="entry name" value="TEKTIN"/>
    <property type="match status" value="1"/>
</dbReference>
<dbReference type="GO" id="GO:0005634">
    <property type="term" value="C:nucleus"/>
    <property type="evidence" value="ECO:0007669"/>
    <property type="project" value="TreeGrafter"/>
</dbReference>
<sequence length="387" mass="45046">MTCPGRKPNNRISPNEWYDKLFQDLKAAEVATENTTKYREKIERQLDSLKIEDLETDNDKNTELTSRINDTAGWIRKLKKVYNHVELEIELLSAAKTAAEMSLQNKSVPHDVNKFCLILRDRRAAYEAVQDTVEEELRREAKLIEAAKATLSQKCNQSFDLICQLKAMHNEIRVDLQEKRTSMSMDCNQISSKTKQIQPELMLPQVIKGEEEMRAMKTMDRIKNAEAIMNFAQVVRDDIYKEIVKTEDAILNHKQKTDYEYHKRMHEIGIALEELQWQKKNIEDEMESLNDLLQNLQDSLESKTNKLKVIETRIETTPIDKCSEAYQTLNEEGTRLRTLQKSLQKSMANTKGKINGLKSTLHVIENNLRDKLITQQLDQACMEERKK</sequence>
<evidence type="ECO:0000313" key="5">
    <source>
        <dbReference type="EnsemblMetazoa" id="SMAR006958-PA"/>
    </source>
</evidence>
<evidence type="ECO:0000256" key="1">
    <source>
        <dbReference type="ARBA" id="ARBA00007209"/>
    </source>
</evidence>
<keyword evidence="2" id="KW-0963">Cytoplasm</keyword>
<name>T1J0B4_STRMM</name>
<dbReference type="Proteomes" id="UP000014500">
    <property type="component" value="Unassembled WGS sequence"/>
</dbReference>
<dbReference type="InterPro" id="IPR000435">
    <property type="entry name" value="Tektins"/>
</dbReference>
<reference evidence="6" key="1">
    <citation type="submission" date="2011-05" db="EMBL/GenBank/DDBJ databases">
        <authorList>
            <person name="Richards S.R."/>
            <person name="Qu J."/>
            <person name="Jiang H."/>
            <person name="Jhangiani S.N."/>
            <person name="Agravi P."/>
            <person name="Goodspeed R."/>
            <person name="Gross S."/>
            <person name="Mandapat C."/>
            <person name="Jackson L."/>
            <person name="Mathew T."/>
            <person name="Pu L."/>
            <person name="Thornton R."/>
            <person name="Saada N."/>
            <person name="Wilczek-Boney K.B."/>
            <person name="Lee S."/>
            <person name="Kovar C."/>
            <person name="Wu Y."/>
            <person name="Scherer S.E."/>
            <person name="Worley K.C."/>
            <person name="Muzny D.M."/>
            <person name="Gibbs R."/>
        </authorList>
    </citation>
    <scope>NUCLEOTIDE SEQUENCE</scope>
    <source>
        <strain evidence="6">Brora</strain>
    </source>
</reference>
<comment type="subcellular location">
    <subcellularLocation>
        <location evidence="3">Cytoplasm</location>
        <location evidence="3">Cytoskeleton</location>
        <location evidence="3">Cilium axoneme</location>
    </subcellularLocation>
</comment>
<dbReference type="GO" id="GO:0060271">
    <property type="term" value="P:cilium assembly"/>
    <property type="evidence" value="ECO:0007669"/>
    <property type="project" value="UniProtKB-UniRule"/>
</dbReference>
<keyword evidence="3" id="KW-0966">Cell projection</keyword>
<dbReference type="AlphaFoldDB" id="T1J0B4"/>
<evidence type="ECO:0000256" key="4">
    <source>
        <dbReference type="SAM" id="Coils"/>
    </source>
</evidence>
<keyword evidence="6" id="KW-1185">Reference proteome</keyword>
<dbReference type="eggNOG" id="KOG2685">
    <property type="taxonomic scope" value="Eukaryota"/>
</dbReference>
<dbReference type="EMBL" id="JH431734">
    <property type="status" value="NOT_ANNOTATED_CDS"/>
    <property type="molecule type" value="Genomic_DNA"/>
</dbReference>
<dbReference type="GO" id="GO:0005930">
    <property type="term" value="C:axoneme"/>
    <property type="evidence" value="ECO:0007669"/>
    <property type="project" value="UniProtKB-SubCell"/>
</dbReference>
<dbReference type="InterPro" id="IPR048256">
    <property type="entry name" value="Tektin-like"/>
</dbReference>